<feature type="signal peptide" evidence="3">
    <location>
        <begin position="1"/>
        <end position="21"/>
    </location>
</feature>
<feature type="compositionally biased region" description="Acidic residues" evidence="1">
    <location>
        <begin position="204"/>
        <end position="214"/>
    </location>
</feature>
<keyword evidence="2" id="KW-0812">Transmembrane</keyword>
<dbReference type="AlphaFoldDB" id="A0A9W8R495"/>
<feature type="transmembrane region" description="Helical" evidence="2">
    <location>
        <begin position="226"/>
        <end position="248"/>
    </location>
</feature>
<keyword evidence="5" id="KW-1185">Reference proteome</keyword>
<evidence type="ECO:0000256" key="3">
    <source>
        <dbReference type="SAM" id="SignalP"/>
    </source>
</evidence>
<dbReference type="OrthoDB" id="4778251at2759"/>
<sequence>MRFSLSTLVALGALQTLGVNAQDSTACITNCVDTLKVPNAAYNCPDNTATCICASTEFAKGMAECARPCGVQDTDITGNLASGFCAGLPLVNLPAATGASSEASSAPATTSEAAASTSEAVATTTEAASSSAAPTSSAAPEETTSSAAESAPASTSAEAESTTTEAASATDSASASASTSASASATDKASTTEGAAGAGATSDSSDEDDKDEESSGSGGLSKSAQIGIGVGVTAGVLALLGIALCFLWRRRNQRNNLPRGNTAISHPMPAGGANYNSADQGSIVEKNGYDLEMMSHRYEDMLPRQKPRTMV</sequence>
<evidence type="ECO:0000313" key="5">
    <source>
        <dbReference type="Proteomes" id="UP001152087"/>
    </source>
</evidence>
<proteinExistence type="predicted"/>
<keyword evidence="2" id="KW-0472">Membrane</keyword>
<reference evidence="4" key="1">
    <citation type="submission" date="2022-09" db="EMBL/GenBank/DDBJ databases">
        <title>Fusarium specimens isolated from Avocado Roots.</title>
        <authorList>
            <person name="Stajich J."/>
            <person name="Roper C."/>
            <person name="Heimlech-Rivalta G."/>
        </authorList>
    </citation>
    <scope>NUCLEOTIDE SEQUENCE</scope>
    <source>
        <strain evidence="4">A02</strain>
    </source>
</reference>
<name>A0A9W8R495_9HYPO</name>
<feature type="region of interest" description="Disordered" evidence="1">
    <location>
        <begin position="258"/>
        <end position="279"/>
    </location>
</feature>
<feature type="compositionally biased region" description="Low complexity" evidence="1">
    <location>
        <begin position="100"/>
        <end position="203"/>
    </location>
</feature>
<feature type="region of interest" description="Disordered" evidence="1">
    <location>
        <begin position="100"/>
        <end position="224"/>
    </location>
</feature>
<gene>
    <name evidence="4" type="ORF">NW755_008516</name>
</gene>
<dbReference type="EMBL" id="JAOQAV010000023">
    <property type="protein sequence ID" value="KAJ4185525.1"/>
    <property type="molecule type" value="Genomic_DNA"/>
</dbReference>
<organism evidence="4 5">
    <name type="scientific">Fusarium falciforme</name>
    <dbReference type="NCBI Taxonomy" id="195108"/>
    <lineage>
        <taxon>Eukaryota</taxon>
        <taxon>Fungi</taxon>
        <taxon>Dikarya</taxon>
        <taxon>Ascomycota</taxon>
        <taxon>Pezizomycotina</taxon>
        <taxon>Sordariomycetes</taxon>
        <taxon>Hypocreomycetidae</taxon>
        <taxon>Hypocreales</taxon>
        <taxon>Nectriaceae</taxon>
        <taxon>Fusarium</taxon>
        <taxon>Fusarium solani species complex</taxon>
    </lineage>
</organism>
<keyword evidence="2" id="KW-1133">Transmembrane helix</keyword>
<feature type="chain" id="PRO_5040763713" description="Extracellular membrane protein CFEM domain-containing protein" evidence="3">
    <location>
        <begin position="22"/>
        <end position="311"/>
    </location>
</feature>
<evidence type="ECO:0000256" key="1">
    <source>
        <dbReference type="SAM" id="MobiDB-lite"/>
    </source>
</evidence>
<protein>
    <recommendedName>
        <fullName evidence="6">Extracellular membrane protein CFEM domain-containing protein</fullName>
    </recommendedName>
</protein>
<dbReference type="Proteomes" id="UP001152087">
    <property type="component" value="Unassembled WGS sequence"/>
</dbReference>
<comment type="caution">
    <text evidence="4">The sequence shown here is derived from an EMBL/GenBank/DDBJ whole genome shotgun (WGS) entry which is preliminary data.</text>
</comment>
<evidence type="ECO:0000256" key="2">
    <source>
        <dbReference type="SAM" id="Phobius"/>
    </source>
</evidence>
<evidence type="ECO:0000313" key="4">
    <source>
        <dbReference type="EMBL" id="KAJ4185525.1"/>
    </source>
</evidence>
<accession>A0A9W8R495</accession>
<evidence type="ECO:0008006" key="6">
    <source>
        <dbReference type="Google" id="ProtNLM"/>
    </source>
</evidence>
<keyword evidence="3" id="KW-0732">Signal</keyword>